<dbReference type="GeneID" id="63686474"/>
<protein>
    <submittedName>
        <fullName evidence="1">Uncharacterized protein</fullName>
    </submittedName>
</protein>
<dbReference type="HOGENOM" id="CLU_391810_0_0_1"/>
<gene>
    <name evidence="1" type="ORF">DACRYDRAFT_18940</name>
</gene>
<dbReference type="EMBL" id="JH795878">
    <property type="protein sequence ID" value="EJT97243.1"/>
    <property type="molecule type" value="Genomic_DNA"/>
</dbReference>
<dbReference type="Proteomes" id="UP000030653">
    <property type="component" value="Unassembled WGS sequence"/>
</dbReference>
<keyword evidence="2" id="KW-1185">Reference proteome</keyword>
<organism evidence="1 2">
    <name type="scientific">Dacryopinax primogenitus (strain DJM 731)</name>
    <name type="common">Brown rot fungus</name>
    <dbReference type="NCBI Taxonomy" id="1858805"/>
    <lineage>
        <taxon>Eukaryota</taxon>
        <taxon>Fungi</taxon>
        <taxon>Dikarya</taxon>
        <taxon>Basidiomycota</taxon>
        <taxon>Agaricomycotina</taxon>
        <taxon>Dacrymycetes</taxon>
        <taxon>Dacrymycetales</taxon>
        <taxon>Dacrymycetaceae</taxon>
        <taxon>Dacryopinax</taxon>
    </lineage>
</organism>
<reference evidence="1 2" key="1">
    <citation type="journal article" date="2012" name="Science">
        <title>The Paleozoic origin of enzymatic lignin decomposition reconstructed from 31 fungal genomes.</title>
        <authorList>
            <person name="Floudas D."/>
            <person name="Binder M."/>
            <person name="Riley R."/>
            <person name="Barry K."/>
            <person name="Blanchette R.A."/>
            <person name="Henrissat B."/>
            <person name="Martinez A.T."/>
            <person name="Otillar R."/>
            <person name="Spatafora J.W."/>
            <person name="Yadav J.S."/>
            <person name="Aerts A."/>
            <person name="Benoit I."/>
            <person name="Boyd A."/>
            <person name="Carlson A."/>
            <person name="Copeland A."/>
            <person name="Coutinho P.M."/>
            <person name="de Vries R.P."/>
            <person name="Ferreira P."/>
            <person name="Findley K."/>
            <person name="Foster B."/>
            <person name="Gaskell J."/>
            <person name="Glotzer D."/>
            <person name="Gorecki P."/>
            <person name="Heitman J."/>
            <person name="Hesse C."/>
            <person name="Hori C."/>
            <person name="Igarashi K."/>
            <person name="Jurgens J.A."/>
            <person name="Kallen N."/>
            <person name="Kersten P."/>
            <person name="Kohler A."/>
            <person name="Kuees U."/>
            <person name="Kumar T.K.A."/>
            <person name="Kuo A."/>
            <person name="LaButti K."/>
            <person name="Larrondo L.F."/>
            <person name="Lindquist E."/>
            <person name="Ling A."/>
            <person name="Lombard V."/>
            <person name="Lucas S."/>
            <person name="Lundell T."/>
            <person name="Martin R."/>
            <person name="McLaughlin D.J."/>
            <person name="Morgenstern I."/>
            <person name="Morin E."/>
            <person name="Murat C."/>
            <person name="Nagy L.G."/>
            <person name="Nolan M."/>
            <person name="Ohm R.A."/>
            <person name="Patyshakuliyeva A."/>
            <person name="Rokas A."/>
            <person name="Ruiz-Duenas F.J."/>
            <person name="Sabat G."/>
            <person name="Salamov A."/>
            <person name="Samejima M."/>
            <person name="Schmutz J."/>
            <person name="Slot J.C."/>
            <person name="St John F."/>
            <person name="Stenlid J."/>
            <person name="Sun H."/>
            <person name="Sun S."/>
            <person name="Syed K."/>
            <person name="Tsang A."/>
            <person name="Wiebenga A."/>
            <person name="Young D."/>
            <person name="Pisabarro A."/>
            <person name="Eastwood D.C."/>
            <person name="Martin F."/>
            <person name="Cullen D."/>
            <person name="Grigoriev I.V."/>
            <person name="Hibbett D.S."/>
        </authorList>
    </citation>
    <scope>NUCLEOTIDE SEQUENCE [LARGE SCALE GENOMIC DNA]</scope>
    <source>
        <strain evidence="1 2">DJM-731 SS1</strain>
    </source>
</reference>
<dbReference type="OrthoDB" id="2976829at2759"/>
<proteinExistence type="predicted"/>
<evidence type="ECO:0000313" key="2">
    <source>
        <dbReference type="Proteomes" id="UP000030653"/>
    </source>
</evidence>
<dbReference type="RefSeq" id="XP_040624141.1">
    <property type="nucleotide sequence ID" value="XM_040771412.1"/>
</dbReference>
<accession>M5FPQ6</accession>
<name>M5FPQ6_DACPD</name>
<evidence type="ECO:0000313" key="1">
    <source>
        <dbReference type="EMBL" id="EJT97243.1"/>
    </source>
</evidence>
<sequence length="704" mass="77891">MANLQRSSNLLWNLPLPVPLNEKELDALDHDHDIWQDIFVDADMVAEPWMTDPSVCKAMTAHLTLQHSKFCAVRKTENSHKFFGPSTWILLMCEAKTQDPYATQFAQPLGPEDFEDTHVPDPNWDLIFFDNPYKGAVGGLDVKEMVLSTDGLGPYQDNLEAVEEDAQPHVIMIMIMILKQVVHAPHDVKRQLEWDAQKVWLQLDVEEAKHLEEEIPFLQQLTGGELDYVHFHTIFSHVNIDNKVKHITMVKINLGKVHICTQDEHNAWIEQHAGYGGIHPGASIHLDKVLQKLMNMNMNKIQVFHYAKMNTPLHQHLGHLCKQHDEDSTHSELVKGKGVGASIRTVSDNDPTPQALAPGPATWKINEDLNTGWGSSREGKDWTSAIASDNVSHIHVFSSQTHASVSGVGASNSRTCCLGMPLRHASTLSTSHVSLGGSCGISEEDENMDADATQKVDDNPSAFAGSDTTCICMTATIAPTCTLAPSLVTPMKNMVTAFKHAIIDVFHSNLTIYKQLQSTNNACRKTKKSTLENTSHAPEIPMHKLMSKGNYKDILAKNMISANVADHLGLPKDCLVSTDLVKEQQALRHQEHAEAAAATAAAAAHNLTHATETDHDHEPDHVVFLPSPGHTVTCHFADVPTPEAPYPLGKHLCTMLVHFLNNEKIEHMGDHKLFLGKIASLYWSCDPSSWGIQLAQVIPNDHGV</sequence>
<dbReference type="AlphaFoldDB" id="M5FPQ6"/>